<dbReference type="OrthoDB" id="10006218at2759"/>
<dbReference type="InParanoid" id="A0A2V0PGJ3"/>
<evidence type="ECO:0000313" key="2">
    <source>
        <dbReference type="Proteomes" id="UP000247498"/>
    </source>
</evidence>
<protein>
    <submittedName>
        <fullName evidence="1">Uncharacterized protein</fullName>
    </submittedName>
</protein>
<dbReference type="InterPro" id="IPR029063">
    <property type="entry name" value="SAM-dependent_MTases_sf"/>
</dbReference>
<sequence length="331" mass="36030">MQWNSTKMQSLAACLAIAAAAVVFLSGVVFGRASKQPLWFTRPAQPQPSAESQAYYKALSTVPASWGNTKSSPGHSALSRLATIWRNCSQGIYLDIGTNLGVQIRKLYDPWQFPGAKVLGLYNATYGGHNRSGVCALGVEANPVHTPYLNTLNAFFARKGYQALVLTGTAASIRAGKVTFYLDHDSPVEWGASLTKGAWQRNGNTTVNKASIAALNLPAFVADIIRPLLLEIQQETGRRPPAGMKLDVEGAEYALLPALITNGGLCDLSMVYMEAHTEEFRETNGKAVNMSIAAMDEAFEHMRRANPKCTVNYTHLDDETHRLGYKIPLPL</sequence>
<comment type="caution">
    <text evidence="1">The sequence shown here is derived from an EMBL/GenBank/DDBJ whole genome shotgun (WGS) entry which is preliminary data.</text>
</comment>
<evidence type="ECO:0000313" key="1">
    <source>
        <dbReference type="EMBL" id="GBF98964.1"/>
    </source>
</evidence>
<accession>A0A2V0PGJ3</accession>
<proteinExistence type="predicted"/>
<name>A0A2V0PGJ3_9CHLO</name>
<organism evidence="1 2">
    <name type="scientific">Raphidocelis subcapitata</name>
    <dbReference type="NCBI Taxonomy" id="307507"/>
    <lineage>
        <taxon>Eukaryota</taxon>
        <taxon>Viridiplantae</taxon>
        <taxon>Chlorophyta</taxon>
        <taxon>core chlorophytes</taxon>
        <taxon>Chlorophyceae</taxon>
        <taxon>CS clade</taxon>
        <taxon>Sphaeropleales</taxon>
        <taxon>Selenastraceae</taxon>
        <taxon>Raphidocelis</taxon>
    </lineage>
</organism>
<reference evidence="1 2" key="1">
    <citation type="journal article" date="2018" name="Sci. Rep.">
        <title>Raphidocelis subcapitata (=Pseudokirchneriella subcapitata) provides an insight into genome evolution and environmental adaptations in the Sphaeropleales.</title>
        <authorList>
            <person name="Suzuki S."/>
            <person name="Yamaguchi H."/>
            <person name="Nakajima N."/>
            <person name="Kawachi M."/>
        </authorList>
    </citation>
    <scope>NUCLEOTIDE SEQUENCE [LARGE SCALE GENOMIC DNA]</scope>
    <source>
        <strain evidence="1 2">NIES-35</strain>
    </source>
</reference>
<dbReference type="EMBL" id="BDRX01000140">
    <property type="protein sequence ID" value="GBF98964.1"/>
    <property type="molecule type" value="Genomic_DNA"/>
</dbReference>
<keyword evidence="2" id="KW-1185">Reference proteome</keyword>
<dbReference type="Proteomes" id="UP000247498">
    <property type="component" value="Unassembled WGS sequence"/>
</dbReference>
<gene>
    <name evidence="1" type="ORF">Rsub_12610</name>
</gene>
<dbReference type="Gene3D" id="3.40.50.150">
    <property type="entry name" value="Vaccinia Virus protein VP39"/>
    <property type="match status" value="1"/>
</dbReference>
<dbReference type="AlphaFoldDB" id="A0A2V0PGJ3"/>